<dbReference type="EMBL" id="HG937692">
    <property type="protein sequence ID" value="CDP36449.1"/>
    <property type="molecule type" value="Genomic_DNA"/>
</dbReference>
<organism evidence="2">
    <name type="scientific">Blastobotrys adeninivorans</name>
    <name type="common">Yeast</name>
    <name type="synonym">Arxula adeninivorans</name>
    <dbReference type="NCBI Taxonomy" id="409370"/>
    <lineage>
        <taxon>Eukaryota</taxon>
        <taxon>Fungi</taxon>
        <taxon>Dikarya</taxon>
        <taxon>Ascomycota</taxon>
        <taxon>Saccharomycotina</taxon>
        <taxon>Dipodascomycetes</taxon>
        <taxon>Dipodascales</taxon>
        <taxon>Trichomonascaceae</taxon>
        <taxon>Blastobotrys</taxon>
    </lineage>
</organism>
<evidence type="ECO:0000313" key="2">
    <source>
        <dbReference type="EMBL" id="CDP36449.1"/>
    </source>
</evidence>
<evidence type="ECO:0000256" key="1">
    <source>
        <dbReference type="SAM" id="Phobius"/>
    </source>
</evidence>
<protein>
    <submittedName>
        <fullName evidence="2">ARAD1B13244p</fullName>
    </submittedName>
</protein>
<name>A0A060T6M2_BLAAD</name>
<dbReference type="Gene3D" id="3.90.79.10">
    <property type="entry name" value="Nucleoside Triphosphate Pyrophosphohydrolase"/>
    <property type="match status" value="1"/>
</dbReference>
<keyword evidence="1" id="KW-0812">Transmembrane</keyword>
<dbReference type="AlphaFoldDB" id="A0A060T6M2"/>
<dbReference type="PhylomeDB" id="A0A060T6M2"/>
<reference evidence="2" key="1">
    <citation type="submission" date="2014-02" db="EMBL/GenBank/DDBJ databases">
        <authorList>
            <person name="Genoscope - CEA"/>
        </authorList>
    </citation>
    <scope>NUCLEOTIDE SEQUENCE</scope>
    <source>
        <strain evidence="2">LS3</strain>
    </source>
</reference>
<accession>A0A060T6M2</accession>
<keyword evidence="1" id="KW-0472">Membrane</keyword>
<feature type="transmembrane region" description="Helical" evidence="1">
    <location>
        <begin position="187"/>
        <end position="207"/>
    </location>
</feature>
<gene>
    <name evidence="2" type="ORF">GNLVRS02_ARAD1B13244g</name>
</gene>
<proteinExistence type="predicted"/>
<keyword evidence="1" id="KW-1133">Transmembrane helix</keyword>
<sequence>MTLCPFVFVLTDPDAQIVPQPTEIAAAFWHPIKDVIDDRNRCAEYASVGNRLGLETFLPSWISQTISVFLGKMQFQAIVLNPSPHRLIYDSSHAHQVTKPPYRLWGLTLGYLTDFFELMGPGMGVDKFNYPTMNHWDSRLIIHLLSYRLKKQRRETVKRSTIQGYSGGNMDLVSKLLDGYFVYVRRGVLLTLGMRFVILLSIAYKLLRK</sequence>
<reference evidence="2" key="2">
    <citation type="submission" date="2014-06" db="EMBL/GenBank/DDBJ databases">
        <title>The complete genome of Blastobotrys (Arxula) adeninivorans LS3 - a yeast of biotechnological interest.</title>
        <authorList>
            <person name="Kunze G."/>
            <person name="Gaillardin C."/>
            <person name="Czernicka M."/>
            <person name="Durrens P."/>
            <person name="Martin T."/>
            <person name="Boer E."/>
            <person name="Gabaldon T."/>
            <person name="Cruz J."/>
            <person name="Talla E."/>
            <person name="Marck C."/>
            <person name="Goffeau A."/>
            <person name="Barbe V."/>
            <person name="Baret P."/>
            <person name="Baronian K."/>
            <person name="Beier S."/>
            <person name="Bleykasten C."/>
            <person name="Bode R."/>
            <person name="Casaregola S."/>
            <person name="Despons L."/>
            <person name="Fairhead C."/>
            <person name="Giersberg M."/>
            <person name="Gierski P."/>
            <person name="Hahnel U."/>
            <person name="Hartmann A."/>
            <person name="Jankowska D."/>
            <person name="Jubin C."/>
            <person name="Jung P."/>
            <person name="Lafontaine I."/>
            <person name="Leh-Louis V."/>
            <person name="Lemaire M."/>
            <person name="Marcet-Houben M."/>
            <person name="Mascher M."/>
            <person name="Morel G."/>
            <person name="Richard G.-F."/>
            <person name="Riechen J."/>
            <person name="Sacerdot C."/>
            <person name="Sarkar A."/>
            <person name="Savel G."/>
            <person name="Schacherer J."/>
            <person name="Sherman D."/>
            <person name="Straub M.-L."/>
            <person name="Stein N."/>
            <person name="Thierry A."/>
            <person name="Trautwein-Schult A."/>
            <person name="Westhof E."/>
            <person name="Worch S."/>
            <person name="Dujon B."/>
            <person name="Souciet J.-L."/>
            <person name="Wincker P."/>
            <person name="Scholz U."/>
            <person name="Neuveglise N."/>
        </authorList>
    </citation>
    <scope>NUCLEOTIDE SEQUENCE</scope>
    <source>
        <strain evidence="2">LS3</strain>
    </source>
</reference>